<dbReference type="GO" id="GO:1990904">
    <property type="term" value="C:ribonucleoprotein complex"/>
    <property type="evidence" value="ECO:0007669"/>
    <property type="project" value="UniProtKB-KW"/>
</dbReference>
<comment type="similarity">
    <text evidence="1 4 5">Belongs to the bacterial ribosomal protein bL21 family.</text>
</comment>
<dbReference type="Proteomes" id="UP000811545">
    <property type="component" value="Unassembled WGS sequence"/>
</dbReference>
<dbReference type="NCBIfam" id="TIGR00061">
    <property type="entry name" value="L21"/>
    <property type="match status" value="1"/>
</dbReference>
<dbReference type="GO" id="GO:0019843">
    <property type="term" value="F:rRNA binding"/>
    <property type="evidence" value="ECO:0007669"/>
    <property type="project" value="UniProtKB-UniRule"/>
</dbReference>
<dbReference type="Pfam" id="PF00829">
    <property type="entry name" value="Ribosomal_L21p"/>
    <property type="match status" value="1"/>
</dbReference>
<evidence type="ECO:0000256" key="4">
    <source>
        <dbReference type="HAMAP-Rule" id="MF_01363"/>
    </source>
</evidence>
<name>A0A9E2BHM7_PSYF1</name>
<dbReference type="InterPro" id="IPR028909">
    <property type="entry name" value="bL21-like"/>
</dbReference>
<comment type="subunit">
    <text evidence="4">Part of the 50S ribosomal subunit. Contacts protein L20.</text>
</comment>
<keyword evidence="3 4" id="KW-0687">Ribonucleoprotein</keyword>
<dbReference type="GO" id="GO:0005737">
    <property type="term" value="C:cytoplasm"/>
    <property type="evidence" value="ECO:0007669"/>
    <property type="project" value="UniProtKB-ARBA"/>
</dbReference>
<dbReference type="AlphaFoldDB" id="A0A9E2BHM7"/>
<dbReference type="SUPFAM" id="SSF141091">
    <property type="entry name" value="L21p-like"/>
    <property type="match status" value="1"/>
</dbReference>
<comment type="function">
    <text evidence="4 5">This protein binds to 23S rRNA in the presence of protein L20.</text>
</comment>
<dbReference type="GO" id="GO:0003735">
    <property type="term" value="F:structural constituent of ribosome"/>
    <property type="evidence" value="ECO:0007669"/>
    <property type="project" value="InterPro"/>
</dbReference>
<dbReference type="EMBL" id="QLTW01000003">
    <property type="protein sequence ID" value="MBT9144310.1"/>
    <property type="molecule type" value="Genomic_DNA"/>
</dbReference>
<proteinExistence type="inferred from homology"/>
<dbReference type="PANTHER" id="PTHR21349:SF0">
    <property type="entry name" value="LARGE RIBOSOMAL SUBUNIT PROTEIN BL21M"/>
    <property type="match status" value="1"/>
</dbReference>
<dbReference type="GO" id="GO:0006412">
    <property type="term" value="P:translation"/>
    <property type="evidence" value="ECO:0007669"/>
    <property type="project" value="UniProtKB-UniRule"/>
</dbReference>
<evidence type="ECO:0000256" key="2">
    <source>
        <dbReference type="ARBA" id="ARBA00022980"/>
    </source>
</evidence>
<evidence type="ECO:0000256" key="1">
    <source>
        <dbReference type="ARBA" id="ARBA00008563"/>
    </source>
</evidence>
<comment type="caution">
    <text evidence="6">The sequence shown here is derived from an EMBL/GenBank/DDBJ whole genome shotgun (WGS) entry which is preliminary data.</text>
</comment>
<evidence type="ECO:0000313" key="6">
    <source>
        <dbReference type="EMBL" id="MBT9144310.1"/>
    </source>
</evidence>
<dbReference type="InterPro" id="IPR001787">
    <property type="entry name" value="Ribosomal_bL21"/>
</dbReference>
<keyword evidence="2 4" id="KW-0689">Ribosomal protein</keyword>
<keyword evidence="4 5" id="KW-0694">RNA-binding</keyword>
<dbReference type="HAMAP" id="MF_01363">
    <property type="entry name" value="Ribosomal_bL21"/>
    <property type="match status" value="1"/>
</dbReference>
<organism evidence="6 7">
    <name type="scientific">Psychracetigena formicireducens</name>
    <dbReference type="NCBI Taxonomy" id="2986056"/>
    <lineage>
        <taxon>Bacteria</taxon>
        <taxon>Bacillati</taxon>
        <taxon>Candidatus Lithacetigenota</taxon>
        <taxon>Candidatus Psychracetigena</taxon>
    </lineage>
</organism>
<dbReference type="PANTHER" id="PTHR21349">
    <property type="entry name" value="50S RIBOSOMAL PROTEIN L21"/>
    <property type="match status" value="1"/>
</dbReference>
<evidence type="ECO:0000256" key="3">
    <source>
        <dbReference type="ARBA" id="ARBA00023274"/>
    </source>
</evidence>
<keyword evidence="4 5" id="KW-0699">rRNA-binding</keyword>
<accession>A0A9E2BHM7</accession>
<gene>
    <name evidence="4 6" type="primary">rplU</name>
    <name evidence="6" type="ORF">DDT42_00142</name>
</gene>
<dbReference type="InterPro" id="IPR036164">
    <property type="entry name" value="bL21-like_sf"/>
</dbReference>
<protein>
    <recommendedName>
        <fullName evidence="4">Large ribosomal subunit protein bL21</fullName>
    </recommendedName>
</protein>
<sequence>MYAIIDIRGRQIKLEPNKVYKLPFSTVFSEQDVYQWNKVILVNRDGELLIGKPYLEGASVSLKLLKQGRDRKIIVFKYKSKRDYHKKVGYRDPYILVKVESIQA</sequence>
<reference evidence="6 7" key="1">
    <citation type="journal article" date="2021" name="bioRxiv">
        <title>Unique metabolic strategies in Hadean analogues reveal hints for primordial physiology.</title>
        <authorList>
            <person name="Nobu M.K."/>
            <person name="Nakai R."/>
            <person name="Tamazawa S."/>
            <person name="Mori H."/>
            <person name="Toyoda A."/>
            <person name="Ijiri A."/>
            <person name="Suzuki S."/>
            <person name="Kurokawa K."/>
            <person name="Kamagata Y."/>
            <person name="Tamaki H."/>
        </authorList>
    </citation>
    <scope>NUCLEOTIDE SEQUENCE [LARGE SCALE GENOMIC DNA]</scope>
    <source>
        <strain evidence="6">BS525</strain>
    </source>
</reference>
<evidence type="ECO:0000313" key="7">
    <source>
        <dbReference type="Proteomes" id="UP000811545"/>
    </source>
</evidence>
<evidence type="ECO:0000256" key="5">
    <source>
        <dbReference type="RuleBase" id="RU000562"/>
    </source>
</evidence>
<dbReference type="GO" id="GO:0005840">
    <property type="term" value="C:ribosome"/>
    <property type="evidence" value="ECO:0007669"/>
    <property type="project" value="UniProtKB-KW"/>
</dbReference>